<reference evidence="1 2" key="1">
    <citation type="submission" date="2020-06" db="EMBL/GenBank/DDBJ databases">
        <title>Metabacillus dokdonensis sp. nov., isolated from the rhizosphere of Elymus tsukushiensis, a plant native to the Dokdo Islands, Republic of Korea.</title>
        <authorList>
            <person name="Lee S.Y."/>
            <person name="Hwang Y.J."/>
            <person name="Son J.S."/>
            <person name="Ghim S.Y."/>
        </authorList>
    </citation>
    <scope>NUCLEOTIDE SEQUENCE [LARGE SCALE GENOMIC DNA]</scope>
    <source>
        <strain evidence="1 2">KUDC1714</strain>
    </source>
</reference>
<dbReference type="RefSeq" id="WP_185653130.1">
    <property type="nucleotide sequence ID" value="NZ_CP055263.1"/>
</dbReference>
<dbReference type="EMBL" id="CP055263">
    <property type="protein sequence ID" value="QNF29513.1"/>
    <property type="molecule type" value="Genomic_DNA"/>
</dbReference>
<evidence type="ECO:0000313" key="1">
    <source>
        <dbReference type="EMBL" id="QNF29513.1"/>
    </source>
</evidence>
<sequence length="443" mass="50306">MERASVMGNLLKQAVSQLSQPQGQLILKENQVVLGHVLKLIPDQKAQIQVGHSKLVAHLDTPIHPLEKYWFTVKGSDQLGIKLKIVKQVEIDKNSQLATAKDLLSLFQQQHTKNNMLLANELIRLNIPITKQQLITANEIIKNTHKAQIPETINTIISALKKQYPLSEVIVRSIIESQKSEPLAQQIDKLFQTLQQENIQTKSIKQLTELIKGVMQVSIGNPDNDLQLVSKDIVQNVLLATEKNLGLMDETKLWHQLNRERDKMNETLSLKNMLISASKEVAIPGLKDQIDQLIHRLNGQSLLYQDNGPTQQIITQIPLFFNNSQTDLTIKWNGKKQADGTIDPAFCRIIFYLQLPRLNETMIDVQIQNRVMNITVRNNSKALEKLVTLYSNELKEHLSNIDYYVTSVKVTPFEKKAEFQGNSIKQVNIQTPQSSYTGVDIKI</sequence>
<evidence type="ECO:0008006" key="3">
    <source>
        <dbReference type="Google" id="ProtNLM"/>
    </source>
</evidence>
<protein>
    <recommendedName>
        <fullName evidence="3">Flagellar hook-length control protein FliK</fullName>
    </recommendedName>
</protein>
<name>A0ABX6S8D0_9BACI</name>
<gene>
    <name evidence="1" type="ORF">HUW50_19710</name>
</gene>
<evidence type="ECO:0000313" key="2">
    <source>
        <dbReference type="Proteomes" id="UP000515490"/>
    </source>
</evidence>
<dbReference type="Proteomes" id="UP000515490">
    <property type="component" value="Chromosome"/>
</dbReference>
<organism evidence="1 2">
    <name type="scientific">Metabacillus elymi</name>
    <dbReference type="NCBI Taxonomy" id="2745198"/>
    <lineage>
        <taxon>Bacteria</taxon>
        <taxon>Bacillati</taxon>
        <taxon>Bacillota</taxon>
        <taxon>Bacilli</taxon>
        <taxon>Bacillales</taxon>
        <taxon>Bacillaceae</taxon>
        <taxon>Metabacillus</taxon>
    </lineage>
</organism>
<accession>A0ABX6S8D0</accession>
<keyword evidence="2" id="KW-1185">Reference proteome</keyword>
<proteinExistence type="predicted"/>